<feature type="chain" id="PRO_5025390707" evidence="1">
    <location>
        <begin position="21"/>
        <end position="182"/>
    </location>
</feature>
<reference evidence="2" key="1">
    <citation type="submission" date="2019-10" db="EMBL/GenBank/DDBJ databases">
        <title>Short sand fly seasons in Tbilisi, Georgia, hinder development of host immunity to saliva of the visceral leishmaniasis vector Phlebotomus kandelakii.</title>
        <authorList>
            <person name="Oliveira F."/>
            <person name="Giorgobiani E."/>
            <person name="Guimaraes-Costa A.B."/>
            <person name="Abdeladhim M."/>
            <person name="Oristian J."/>
            <person name="Tskhvaradze L."/>
            <person name="Tsertsvadze N."/>
            <person name="Zakalashvili M."/>
            <person name="Valenzuela J.G."/>
            <person name="Kamhawi S."/>
        </authorList>
    </citation>
    <scope>NUCLEOTIDE SEQUENCE</scope>
    <source>
        <strain evidence="2">Wild-capture in Tbilisi</strain>
        <tissue evidence="2">Salivary glands</tissue>
    </source>
</reference>
<feature type="signal peptide" evidence="1">
    <location>
        <begin position="1"/>
        <end position="20"/>
    </location>
</feature>
<name>A0A6B2E9J8_9DIPT</name>
<sequence length="182" mass="19816">MKASQVISVCLLVVFGQSAGITTGIGAKNPANLLGGRNLIGHTPFKQSLQELQQHLQNDVEYHQCSCAVFLSGQFTKGSKEPPLGDPALIHEHDETFPCTGLGLKQCTNWCLESLVKHLPNSGHLLCSAIDRDCHKERAYLFVENCNGTWVNTNFSAGREYCCKDGVPYKCPILPSLAGKSL</sequence>
<protein>
    <submittedName>
        <fullName evidence="2">Putative conserved secreted protein</fullName>
    </submittedName>
</protein>
<dbReference type="AlphaFoldDB" id="A0A6B2E9J8"/>
<accession>A0A6B2E9J8</accession>
<keyword evidence="1" id="KW-0732">Signal</keyword>
<evidence type="ECO:0000313" key="2">
    <source>
        <dbReference type="EMBL" id="NBJ59851.1"/>
    </source>
</evidence>
<proteinExistence type="predicted"/>
<organism evidence="2">
    <name type="scientific">Phlebotomus kandelakii</name>
    <dbReference type="NCBI Taxonomy" id="1109342"/>
    <lineage>
        <taxon>Eukaryota</taxon>
        <taxon>Metazoa</taxon>
        <taxon>Ecdysozoa</taxon>
        <taxon>Arthropoda</taxon>
        <taxon>Hexapoda</taxon>
        <taxon>Insecta</taxon>
        <taxon>Pterygota</taxon>
        <taxon>Neoptera</taxon>
        <taxon>Endopterygota</taxon>
        <taxon>Diptera</taxon>
        <taxon>Nematocera</taxon>
        <taxon>Psychodoidea</taxon>
        <taxon>Psychodidae</taxon>
        <taxon>Phlebotomus</taxon>
        <taxon>Larroussius</taxon>
    </lineage>
</organism>
<evidence type="ECO:0000256" key="1">
    <source>
        <dbReference type="SAM" id="SignalP"/>
    </source>
</evidence>
<dbReference type="EMBL" id="GIFK01002148">
    <property type="protein sequence ID" value="NBJ59851.1"/>
    <property type="molecule type" value="Transcribed_RNA"/>
</dbReference>